<accession>A0A3T1CZD4</accession>
<dbReference type="Proteomes" id="UP000289856">
    <property type="component" value="Chromosome"/>
</dbReference>
<keyword evidence="3" id="KW-1185">Reference proteome</keyword>
<dbReference type="OrthoDB" id="1550466at2"/>
<organism evidence="2 3">
    <name type="scientific">Cohnella abietis</name>
    <dbReference type="NCBI Taxonomy" id="2507935"/>
    <lineage>
        <taxon>Bacteria</taxon>
        <taxon>Bacillati</taxon>
        <taxon>Bacillota</taxon>
        <taxon>Bacilli</taxon>
        <taxon>Bacillales</taxon>
        <taxon>Paenibacillaceae</taxon>
        <taxon>Cohnella</taxon>
    </lineage>
</organism>
<dbReference type="Gene3D" id="3.20.20.80">
    <property type="entry name" value="Glycosidases"/>
    <property type="match status" value="1"/>
</dbReference>
<feature type="chain" id="PRO_5019140135" evidence="1">
    <location>
        <begin position="29"/>
        <end position="1010"/>
    </location>
</feature>
<dbReference type="RefSeq" id="WP_130605070.1">
    <property type="nucleotide sequence ID" value="NZ_AP019400.1"/>
</dbReference>
<dbReference type="EMBL" id="AP019400">
    <property type="protein sequence ID" value="BBI31213.1"/>
    <property type="molecule type" value="Genomic_DNA"/>
</dbReference>
<evidence type="ECO:0000256" key="1">
    <source>
        <dbReference type="SAM" id="SignalP"/>
    </source>
</evidence>
<reference evidence="2 3" key="1">
    <citation type="submission" date="2019-01" db="EMBL/GenBank/DDBJ databases">
        <title>Complete genome sequence of Cohnella hallensis HS21 isolated from Korean fir (Abies koreana) rhizospheric soil.</title>
        <authorList>
            <person name="Jiang L."/>
            <person name="Kang S.W."/>
            <person name="Kim S."/>
            <person name="Jung J."/>
            <person name="Kim C.Y."/>
            <person name="Kim D.H."/>
            <person name="Kim S.W."/>
            <person name="Lee J."/>
        </authorList>
    </citation>
    <scope>NUCLEOTIDE SEQUENCE [LARGE SCALE GENOMIC DNA]</scope>
    <source>
        <strain evidence="2 3">HS21</strain>
    </source>
</reference>
<keyword evidence="1" id="KW-0732">Signal</keyword>
<feature type="signal peptide" evidence="1">
    <location>
        <begin position="1"/>
        <end position="28"/>
    </location>
</feature>
<proteinExistence type="predicted"/>
<evidence type="ECO:0000313" key="2">
    <source>
        <dbReference type="EMBL" id="BBI31213.1"/>
    </source>
</evidence>
<gene>
    <name evidence="2" type="ORF">KCTCHS21_06120</name>
</gene>
<dbReference type="KEGG" id="cohn:KCTCHS21_06120"/>
<evidence type="ECO:0000313" key="3">
    <source>
        <dbReference type="Proteomes" id="UP000289856"/>
    </source>
</evidence>
<protein>
    <submittedName>
        <fullName evidence="2">Uncharacterized protein</fullName>
    </submittedName>
</protein>
<dbReference type="AlphaFoldDB" id="A0A3T1CZD4"/>
<sequence length="1010" mass="112829">MKKLSSKVPALFLIAVLFFVTTARTAFAEDFMIGFYYAPPSGYTNGTQYDYIRDANINEVFNVNAFDSTIDSVAKNIAAMDLSSQRGLKFNISDPRVRYVDSATNTDIDAFVNDYKNHSATKGFYVRDEPSSSRSEGYARAYNRYLYNKADSIPYVNLLGSYHDSDLETFPVAEVVQTEVGNGAFVQSNQPLRQSFITSATCNFIHSIELKIDYHTWDPTENLTLTLWNADKTVWLAKRTLNATNNGYYPSFELMANVSPNTTYQWELTHDGGGNNTVGWIVGSTSDVYPDGVGYVNGLVQNWDYYFRIFSGYTKANTTLIEQNQGLYFANTSVTSTWPMGQTFKTTAFSTYIDSIELRLDNTSWSPGEALTLKLWDSPSKTSLIASSTLNSTNNIDYPRFKLNANVLANTTYYWEITHNGGGNNSIGPIYYTNYDSYPDGNLYSGGTSAPNSDFYFKIYGKDRIKMPLLASQTLQGTGYTVTSTNSVGQTFKTPINSTFINLIQLMVDSSSWGTGESLTLKLWNSPSKTTLIASSTLTATNNGDYPQFQLACNVSSNTSYYWELTHNGGGDNSVGWVWNSNTNNYADGSAYQNGLALNNDFVFRVYGNPAIKDQVVMNSTFGDGDFVSTSNVIGQTIKTPVNLERNLYGVEVYLDPATWTTGETLTMTVYDSVLRKEIFAQSSIADKSNNGWFPRFYMNGFLKPNTTYYIELTHNGGGNNSIYVVHSPLDSYVDGSGYRNGTAQTWDLYFRSTFRSDYQDYLDEWVDAIGPTSLKNISNDFYPFSTKGVLTDGYFLNLELLRDKGLKTNISTRGYLQSVGIDNYMTRPVENQMRWNVFTSLAYGLKGLSWFTWWTPTNLPEFTDAIINRTGTKTDLYTPVQTLNAQIKNLGPTLMGLTSQEIFHSASSLKTGTRSVPTDFFWKPNSISDDVIISYFKDSSNRKYIMAVNKSYTNSNTFTFIINPKPSTVTEVSKTTGLEINTNYNLSTGVISALFAPGEGKLYALPSGY</sequence>
<name>A0A3T1CZD4_9BACL</name>